<name>A0A9P4TVF5_9PEZI</name>
<dbReference type="GO" id="GO:0000155">
    <property type="term" value="F:phosphorelay sensor kinase activity"/>
    <property type="evidence" value="ECO:0007669"/>
    <property type="project" value="InterPro"/>
</dbReference>
<evidence type="ECO:0000259" key="4">
    <source>
        <dbReference type="PROSITE" id="PS50110"/>
    </source>
</evidence>
<dbReference type="InterPro" id="IPR001789">
    <property type="entry name" value="Sig_transdc_resp-reg_receiver"/>
</dbReference>
<dbReference type="PROSITE" id="PS50109">
    <property type="entry name" value="HIS_KIN"/>
    <property type="match status" value="1"/>
</dbReference>
<dbReference type="InterPro" id="IPR003661">
    <property type="entry name" value="HisK_dim/P_dom"/>
</dbReference>
<feature type="domain" description="Response regulatory" evidence="4">
    <location>
        <begin position="869"/>
        <end position="1000"/>
    </location>
</feature>
<dbReference type="Gene3D" id="3.30.565.10">
    <property type="entry name" value="Histidine kinase-like ATPase, C-terminal domain"/>
    <property type="match status" value="1"/>
</dbReference>
<evidence type="ECO:0000259" key="3">
    <source>
        <dbReference type="PROSITE" id="PS50109"/>
    </source>
</evidence>
<dbReference type="InterPro" id="IPR036097">
    <property type="entry name" value="HisK_dim/P_sf"/>
</dbReference>
<proteinExistence type="predicted"/>
<dbReference type="InterPro" id="IPR003594">
    <property type="entry name" value="HATPase_dom"/>
</dbReference>
<dbReference type="InterPro" id="IPR005467">
    <property type="entry name" value="His_kinase_dom"/>
</dbReference>
<keyword evidence="1 2" id="KW-0597">Phosphoprotein</keyword>
<reference evidence="5" key="1">
    <citation type="journal article" date="2020" name="Stud. Mycol.">
        <title>101 Dothideomycetes genomes: a test case for predicting lifestyles and emergence of pathogens.</title>
        <authorList>
            <person name="Haridas S."/>
            <person name="Albert R."/>
            <person name="Binder M."/>
            <person name="Bloem J."/>
            <person name="Labutti K."/>
            <person name="Salamov A."/>
            <person name="Andreopoulos B."/>
            <person name="Baker S."/>
            <person name="Barry K."/>
            <person name="Bills G."/>
            <person name="Bluhm B."/>
            <person name="Cannon C."/>
            <person name="Castanera R."/>
            <person name="Culley D."/>
            <person name="Daum C."/>
            <person name="Ezra D."/>
            <person name="Gonzalez J."/>
            <person name="Henrissat B."/>
            <person name="Kuo A."/>
            <person name="Liang C."/>
            <person name="Lipzen A."/>
            <person name="Lutzoni F."/>
            <person name="Magnuson J."/>
            <person name="Mondo S."/>
            <person name="Nolan M."/>
            <person name="Ohm R."/>
            <person name="Pangilinan J."/>
            <person name="Park H.-J."/>
            <person name="Ramirez L."/>
            <person name="Alfaro M."/>
            <person name="Sun H."/>
            <person name="Tritt A."/>
            <person name="Yoshinaga Y."/>
            <person name="Zwiers L.-H."/>
            <person name="Turgeon B."/>
            <person name="Goodwin S."/>
            <person name="Spatafora J."/>
            <person name="Crous P."/>
            <person name="Grigoriev I."/>
        </authorList>
    </citation>
    <scope>NUCLEOTIDE SEQUENCE</scope>
    <source>
        <strain evidence="5">CBS 130266</strain>
    </source>
</reference>
<dbReference type="SUPFAM" id="SSF47384">
    <property type="entry name" value="Homodimeric domain of signal transducing histidine kinase"/>
    <property type="match status" value="1"/>
</dbReference>
<dbReference type="InterPro" id="IPR036890">
    <property type="entry name" value="HATPase_C_sf"/>
</dbReference>
<dbReference type="Gene3D" id="1.10.287.130">
    <property type="match status" value="1"/>
</dbReference>
<protein>
    <recommendedName>
        <fullName evidence="7">Histidine kinase</fullName>
    </recommendedName>
</protein>
<dbReference type="SMART" id="SM00388">
    <property type="entry name" value="HisKA"/>
    <property type="match status" value="1"/>
</dbReference>
<dbReference type="SMART" id="SM00387">
    <property type="entry name" value="HATPase_c"/>
    <property type="match status" value="1"/>
</dbReference>
<accession>A0A9P4TVF5</accession>
<dbReference type="InterPro" id="IPR050956">
    <property type="entry name" value="2C_system_His_kinase"/>
</dbReference>
<evidence type="ECO:0008006" key="7">
    <source>
        <dbReference type="Google" id="ProtNLM"/>
    </source>
</evidence>
<comment type="caution">
    <text evidence="5">The sequence shown here is derived from an EMBL/GenBank/DDBJ whole genome shotgun (WGS) entry which is preliminary data.</text>
</comment>
<evidence type="ECO:0000256" key="1">
    <source>
        <dbReference type="ARBA" id="ARBA00022553"/>
    </source>
</evidence>
<dbReference type="Pfam" id="PF00072">
    <property type="entry name" value="Response_reg"/>
    <property type="match status" value="1"/>
</dbReference>
<dbReference type="OrthoDB" id="60033at2759"/>
<dbReference type="SMART" id="SM00448">
    <property type="entry name" value="REC"/>
    <property type="match status" value="1"/>
</dbReference>
<dbReference type="SUPFAM" id="SSF55785">
    <property type="entry name" value="PYP-like sensor domain (PAS domain)"/>
    <property type="match status" value="1"/>
</dbReference>
<dbReference type="InterPro" id="IPR004358">
    <property type="entry name" value="Sig_transdc_His_kin-like_C"/>
</dbReference>
<dbReference type="Gene3D" id="3.30.450.20">
    <property type="entry name" value="PAS domain"/>
    <property type="match status" value="2"/>
</dbReference>
<dbReference type="PANTHER" id="PTHR43719">
    <property type="entry name" value="TWO-COMPONENT HISTIDINE KINASE"/>
    <property type="match status" value="1"/>
</dbReference>
<dbReference type="SUPFAM" id="SSF52172">
    <property type="entry name" value="CheY-like"/>
    <property type="match status" value="1"/>
</dbReference>
<dbReference type="SUPFAM" id="SSF55874">
    <property type="entry name" value="ATPase domain of HSP90 chaperone/DNA topoisomerase II/histidine kinase"/>
    <property type="match status" value="1"/>
</dbReference>
<dbReference type="EMBL" id="MU007076">
    <property type="protein sequence ID" value="KAF2424210.1"/>
    <property type="molecule type" value="Genomic_DNA"/>
</dbReference>
<dbReference type="Gene3D" id="3.40.50.2300">
    <property type="match status" value="1"/>
</dbReference>
<evidence type="ECO:0000256" key="2">
    <source>
        <dbReference type="PROSITE-ProRule" id="PRU00169"/>
    </source>
</evidence>
<gene>
    <name evidence="5" type="ORF">EJ08DRAFT_595273</name>
</gene>
<dbReference type="Proteomes" id="UP000800235">
    <property type="component" value="Unassembled WGS sequence"/>
</dbReference>
<feature type="domain" description="Histidine kinase" evidence="3">
    <location>
        <begin position="544"/>
        <end position="819"/>
    </location>
</feature>
<sequence length="1005" mass="111557">MGHLGLNWDEDVDPSSLSEHERFIRSVDWASSSIGPPSTWPAQLHQSIDFMLADPTPAALMWGEDLTMIYNKGFEIFAGTKHPKLMGTSPAISYEEVWDPLFIDIIERGRTTGKATRHEDQQLFLHRHGYLEECYVTYTFVPLLDESKHVVGFYHTALETTNHVLAARRTQTLLAIGDAITASRSLSEYWISLLGALEVNNQDLPWVLAYSLSDPDGHGSMSDSESGTSPSNIRASSSCTLAGVAGKASGQIPLKFDRKDDQDPFVQLIKRSIRSGETSVLRDTDVNLPAWVFDVGFEFVLDRSHTALLIPIRLTSRNDAEGQNVIGFLVAGISPRCDYNIEYERFAQLLGRQLATSAASILLLEQEVRRQEQLAEQLAVNARHTSILEQKLNKFSEISNIGMWVSSAKGELLYANKAWFDQADLESNTPNLSVTKWMPLITESSLDTFQRHWAQLMNGKQPVTFEIQFKSRWKHRDADTGEVLEGHRWFLISAFPEFGEDGNLTKAWGCNVDVSYQKWAENLKAERLVETIESKRQSENFIDMTSHEMRNPLSAILQCSDNIATIVEEAKSNTQGSTLELDLASVDAIADSAATVLICANHQKRILDDILTMSKLDASLLVVAPCEVDPIATVQHALALHQQEFKGAGVEGFVQIHSSYYDLNVARVFLDPSRLLQILINLLTNAIKFTQYQEQRRVTLHLAASTNSPGESDECGEYFAPRANPQKPPTHDADWGSEQVLYLQFAVEDSGCGLSELELQRLFRRFAQANIKTHVKVSSGSGLGLFICKELTELQGGRIGVSSKPGVGSTFRFYLKARRAVPLSQNGGSQAMLAVQTLKDPTYTNSLNRTHSARSNPIIGSPTDANALHILIVEDNLINQKVMATQLKKAGCIVHVANHGADALVFLMKTTFAKDSGPSATPLSIVLMDLEMPVMDGLTCVTKIREMQESGELTRPVPVIAVTANARIDQVKQAKDQGMDDVVTKPFRIKDLMPQMWNLLEKVSV</sequence>
<keyword evidence="6" id="KW-1185">Reference proteome</keyword>
<organism evidence="5 6">
    <name type="scientific">Tothia fuscella</name>
    <dbReference type="NCBI Taxonomy" id="1048955"/>
    <lineage>
        <taxon>Eukaryota</taxon>
        <taxon>Fungi</taxon>
        <taxon>Dikarya</taxon>
        <taxon>Ascomycota</taxon>
        <taxon>Pezizomycotina</taxon>
        <taxon>Dothideomycetes</taxon>
        <taxon>Pleosporomycetidae</taxon>
        <taxon>Venturiales</taxon>
        <taxon>Cylindrosympodiaceae</taxon>
        <taxon>Tothia</taxon>
    </lineage>
</organism>
<dbReference type="CDD" id="cd00082">
    <property type="entry name" value="HisKA"/>
    <property type="match status" value="1"/>
</dbReference>
<evidence type="ECO:0000313" key="6">
    <source>
        <dbReference type="Proteomes" id="UP000800235"/>
    </source>
</evidence>
<dbReference type="PRINTS" id="PR00344">
    <property type="entry name" value="BCTRLSENSOR"/>
</dbReference>
<dbReference type="CDD" id="cd17546">
    <property type="entry name" value="REC_hyHK_CKI1_RcsC-like"/>
    <property type="match status" value="1"/>
</dbReference>
<dbReference type="InterPro" id="IPR035965">
    <property type="entry name" value="PAS-like_dom_sf"/>
</dbReference>
<dbReference type="Pfam" id="PF02518">
    <property type="entry name" value="HATPase_c"/>
    <property type="match status" value="1"/>
</dbReference>
<dbReference type="AlphaFoldDB" id="A0A9P4TVF5"/>
<dbReference type="InterPro" id="IPR011006">
    <property type="entry name" value="CheY-like_superfamily"/>
</dbReference>
<dbReference type="PANTHER" id="PTHR43719:SF30">
    <property type="entry name" value="TWO-COMPONENT SYSTEM RESPONSE REGULATOR"/>
    <property type="match status" value="1"/>
</dbReference>
<evidence type="ECO:0000313" key="5">
    <source>
        <dbReference type="EMBL" id="KAF2424210.1"/>
    </source>
</evidence>
<feature type="modified residue" description="4-aspartylphosphate" evidence="2">
    <location>
        <position position="929"/>
    </location>
</feature>
<dbReference type="PROSITE" id="PS50110">
    <property type="entry name" value="RESPONSE_REGULATORY"/>
    <property type="match status" value="1"/>
</dbReference>